<dbReference type="GeneID" id="91096424"/>
<evidence type="ECO:0000256" key="1">
    <source>
        <dbReference type="SAM" id="MobiDB-lite"/>
    </source>
</evidence>
<evidence type="ECO:0000313" key="3">
    <source>
        <dbReference type="Proteomes" id="UP001355207"/>
    </source>
</evidence>
<protein>
    <recommendedName>
        <fullName evidence="4">DUF1764 domain-containing protein</fullName>
    </recommendedName>
</protein>
<name>A0AAX4JZV8_9TREE</name>
<feature type="compositionally biased region" description="Low complexity" evidence="1">
    <location>
        <begin position="1"/>
        <end position="12"/>
    </location>
</feature>
<accession>A0AAX4JZV8</accession>
<dbReference type="InterPro" id="IPR013885">
    <property type="entry name" value="DUF1764_euk"/>
</dbReference>
<dbReference type="EMBL" id="CP144104">
    <property type="protein sequence ID" value="WWC90817.1"/>
    <property type="molecule type" value="Genomic_DNA"/>
</dbReference>
<dbReference type="PANTHER" id="PTHR34066">
    <property type="entry name" value="GROWTH FACTOR 2"/>
    <property type="match status" value="1"/>
</dbReference>
<feature type="region of interest" description="Disordered" evidence="1">
    <location>
        <begin position="171"/>
        <end position="205"/>
    </location>
</feature>
<feature type="compositionally biased region" description="Acidic residues" evidence="1">
    <location>
        <begin position="103"/>
        <end position="140"/>
    </location>
</feature>
<feature type="compositionally biased region" description="Basic and acidic residues" evidence="1">
    <location>
        <begin position="83"/>
        <end position="102"/>
    </location>
</feature>
<dbReference type="Pfam" id="PF08576">
    <property type="entry name" value="DUF1764"/>
    <property type="match status" value="1"/>
</dbReference>
<organism evidence="2 3">
    <name type="scientific">Kwoniella dendrophila CBS 6074</name>
    <dbReference type="NCBI Taxonomy" id="1295534"/>
    <lineage>
        <taxon>Eukaryota</taxon>
        <taxon>Fungi</taxon>
        <taxon>Dikarya</taxon>
        <taxon>Basidiomycota</taxon>
        <taxon>Agaricomycotina</taxon>
        <taxon>Tremellomycetes</taxon>
        <taxon>Tremellales</taxon>
        <taxon>Cryptococcaceae</taxon>
        <taxon>Kwoniella</taxon>
    </lineage>
</organism>
<proteinExistence type="predicted"/>
<dbReference type="PANTHER" id="PTHR34066:SF1">
    <property type="entry name" value="DUF1764 FAMILY PROTEIN"/>
    <property type="match status" value="1"/>
</dbReference>
<gene>
    <name evidence="2" type="ORF">L201_005754</name>
</gene>
<dbReference type="RefSeq" id="XP_066077580.1">
    <property type="nucleotide sequence ID" value="XM_066221483.1"/>
</dbReference>
<dbReference type="Proteomes" id="UP001355207">
    <property type="component" value="Chromosome 7"/>
</dbReference>
<feature type="compositionally biased region" description="Low complexity" evidence="1">
    <location>
        <begin position="65"/>
        <end position="79"/>
    </location>
</feature>
<sequence>MGKKSSSSTVTTKETKNKAGISKQLPSKQKESTSIDDIFAAPKKRKIDEVKAATKANKSKKDNAESNAKSKNAVASSSKPKTKAKEPLQKKKSKSIPEPRSDSDDDDEGEDDDNDDDDDESIDFEDFDSDEEFTSDEEEGNAATTRKVEEIVDPSSINEIRKRIEAQRAKTAQLNKNLNKKSNKDKEDDEAFADSRGTGPRRKTEEGFLIYKEAELAIDPTAGGTPLCPFDCDCCF</sequence>
<keyword evidence="3" id="KW-1185">Reference proteome</keyword>
<reference evidence="2 3" key="1">
    <citation type="submission" date="2024-01" db="EMBL/GenBank/DDBJ databases">
        <title>Comparative genomics of Cryptococcus and Kwoniella reveals pathogenesis evolution and contrasting modes of karyotype evolution via chromosome fusion or intercentromeric recombination.</title>
        <authorList>
            <person name="Coelho M.A."/>
            <person name="David-Palma M."/>
            <person name="Shea T."/>
            <person name="Bowers K."/>
            <person name="McGinley-Smith S."/>
            <person name="Mohammad A.W."/>
            <person name="Gnirke A."/>
            <person name="Yurkov A.M."/>
            <person name="Nowrousian M."/>
            <person name="Sun S."/>
            <person name="Cuomo C.A."/>
            <person name="Heitman J."/>
        </authorList>
    </citation>
    <scope>NUCLEOTIDE SEQUENCE [LARGE SCALE GENOMIC DNA]</scope>
    <source>
        <strain evidence="2 3">CBS 6074</strain>
    </source>
</reference>
<feature type="region of interest" description="Disordered" evidence="1">
    <location>
        <begin position="1"/>
        <end position="150"/>
    </location>
</feature>
<evidence type="ECO:0000313" key="2">
    <source>
        <dbReference type="EMBL" id="WWC90817.1"/>
    </source>
</evidence>
<dbReference type="AlphaFoldDB" id="A0AAX4JZV8"/>
<evidence type="ECO:0008006" key="4">
    <source>
        <dbReference type="Google" id="ProtNLM"/>
    </source>
</evidence>